<proteinExistence type="predicted"/>
<dbReference type="AlphaFoldDB" id="A0A0F9UVB0"/>
<dbReference type="EMBL" id="LAZR01000069">
    <property type="protein sequence ID" value="KKN95679.1"/>
    <property type="molecule type" value="Genomic_DNA"/>
</dbReference>
<reference evidence="1" key="1">
    <citation type="journal article" date="2015" name="Nature">
        <title>Complex archaea that bridge the gap between prokaryotes and eukaryotes.</title>
        <authorList>
            <person name="Spang A."/>
            <person name="Saw J.H."/>
            <person name="Jorgensen S.L."/>
            <person name="Zaremba-Niedzwiedzka K."/>
            <person name="Martijn J."/>
            <person name="Lind A.E."/>
            <person name="van Eijk R."/>
            <person name="Schleper C."/>
            <person name="Guy L."/>
            <person name="Ettema T.J."/>
        </authorList>
    </citation>
    <scope>NUCLEOTIDE SEQUENCE</scope>
</reference>
<protein>
    <submittedName>
        <fullName evidence="1">Uncharacterized protein</fullName>
    </submittedName>
</protein>
<organism evidence="1">
    <name type="scientific">marine sediment metagenome</name>
    <dbReference type="NCBI Taxonomy" id="412755"/>
    <lineage>
        <taxon>unclassified sequences</taxon>
        <taxon>metagenomes</taxon>
        <taxon>ecological metagenomes</taxon>
    </lineage>
</organism>
<sequence>MTIYEQYKVENPSKLRIILNNNKNAIYIHCDDITAWEHKQRHDIHSQQELYDYARTMSPILYHKGGFHDGNHRINTLKIFKILIPAIMDEDAKKLTSIRIYNRQYERIN</sequence>
<comment type="caution">
    <text evidence="1">The sequence shown here is derived from an EMBL/GenBank/DDBJ whole genome shotgun (WGS) entry which is preliminary data.</text>
</comment>
<name>A0A0F9UVB0_9ZZZZ</name>
<evidence type="ECO:0000313" key="1">
    <source>
        <dbReference type="EMBL" id="KKN95679.1"/>
    </source>
</evidence>
<accession>A0A0F9UVB0</accession>
<gene>
    <name evidence="1" type="ORF">LCGC14_0175480</name>
</gene>